<protein>
    <submittedName>
        <fullName evidence="2">Uncharacterized protein</fullName>
    </submittedName>
</protein>
<reference evidence="2" key="1">
    <citation type="submission" date="2018-01" db="EMBL/GenBank/DDBJ databases">
        <title>Prevalence of blaNDM and mcr-1 in Escherichia coli from food in China.</title>
        <authorList>
            <person name="Liu X."/>
            <person name="Li R."/>
            <person name="Chen S."/>
        </authorList>
    </citation>
    <scope>NUCLEOTIDE SEQUENCE</scope>
    <source>
        <strain evidence="2">1079</strain>
        <plasmid evidence="2">p1079-IncFIB-N</plasmid>
    </source>
</reference>
<gene>
    <name evidence="2" type="ORF">FOBECEAA_00047</name>
</gene>
<name>A0A2S1JB82_ECOLX</name>
<keyword evidence="2" id="KW-0614">Plasmid</keyword>
<accession>A0A2S1JB82</accession>
<geneLocation type="plasmid" evidence="2">
    <name>p1079-IncFIB-N</name>
</geneLocation>
<feature type="compositionally biased region" description="Basic residues" evidence="1">
    <location>
        <begin position="8"/>
        <end position="23"/>
    </location>
</feature>
<evidence type="ECO:0000256" key="1">
    <source>
        <dbReference type="SAM" id="MobiDB-lite"/>
    </source>
</evidence>
<dbReference type="EMBL" id="MG825383">
    <property type="protein sequence ID" value="AWF75608.1"/>
    <property type="molecule type" value="Genomic_DNA"/>
</dbReference>
<feature type="region of interest" description="Disordered" evidence="1">
    <location>
        <begin position="64"/>
        <end position="89"/>
    </location>
</feature>
<proteinExistence type="predicted"/>
<organism evidence="2">
    <name type="scientific">Escherichia coli</name>
    <dbReference type="NCBI Taxonomy" id="562"/>
    <lineage>
        <taxon>Bacteria</taxon>
        <taxon>Pseudomonadati</taxon>
        <taxon>Pseudomonadota</taxon>
        <taxon>Gammaproteobacteria</taxon>
        <taxon>Enterobacterales</taxon>
        <taxon>Enterobacteriaceae</taxon>
        <taxon>Escherichia</taxon>
    </lineage>
</organism>
<feature type="region of interest" description="Disordered" evidence="1">
    <location>
        <begin position="1"/>
        <end position="32"/>
    </location>
</feature>
<evidence type="ECO:0000313" key="2">
    <source>
        <dbReference type="EMBL" id="AWF75608.1"/>
    </source>
</evidence>
<dbReference type="AlphaFoldDB" id="A0A2S1JB82"/>
<sequence>MQNAGLTNRKRLRRHSGVRWHKSPKLDTHTERCDVQPTGISRKVARITPGYLPLCQCATGVVRRRHGATEVSRRRSSAAKPAARRAEHD</sequence>